<gene>
    <name evidence="1" type="ORF">SAMN04489860_0784</name>
</gene>
<evidence type="ECO:0000313" key="1">
    <source>
        <dbReference type="EMBL" id="SDS09550.1"/>
    </source>
</evidence>
<proteinExistence type="predicted"/>
<accession>A0A1H1PEM8</accession>
<name>A0A1H1PEM8_9CELL</name>
<dbReference type="Proteomes" id="UP000185663">
    <property type="component" value="Chromosome I"/>
</dbReference>
<protein>
    <submittedName>
        <fullName evidence="1">Uncharacterized protein</fullName>
    </submittedName>
</protein>
<evidence type="ECO:0000313" key="2">
    <source>
        <dbReference type="Proteomes" id="UP000185663"/>
    </source>
</evidence>
<keyword evidence="2" id="KW-1185">Reference proteome</keyword>
<organism evidence="1 2">
    <name type="scientific">Paraoerskovia marina</name>
    <dbReference type="NCBI Taxonomy" id="545619"/>
    <lineage>
        <taxon>Bacteria</taxon>
        <taxon>Bacillati</taxon>
        <taxon>Actinomycetota</taxon>
        <taxon>Actinomycetes</taxon>
        <taxon>Micrococcales</taxon>
        <taxon>Cellulomonadaceae</taxon>
        <taxon>Paraoerskovia</taxon>
    </lineage>
</organism>
<dbReference type="AlphaFoldDB" id="A0A1H1PEM8"/>
<dbReference type="EMBL" id="LT629776">
    <property type="protein sequence ID" value="SDS09550.1"/>
    <property type="molecule type" value="Genomic_DNA"/>
</dbReference>
<sequence>MSRERRCIQVDLVVDLKFIEQANEASQGSGSYSGAKS</sequence>
<reference evidence="1 2" key="1">
    <citation type="submission" date="2016-10" db="EMBL/GenBank/DDBJ databases">
        <authorList>
            <person name="de Groot N.N."/>
        </authorList>
    </citation>
    <scope>NUCLEOTIDE SEQUENCE [LARGE SCALE GENOMIC DNA]</scope>
    <source>
        <strain evidence="1 2">DSM 22126</strain>
    </source>
</reference>